<accession>A0A377YZV9</accession>
<evidence type="ECO:0000313" key="1">
    <source>
        <dbReference type="EMBL" id="STU56812.1"/>
    </source>
</evidence>
<organism evidence="1 2">
    <name type="scientific">Klebsiella pneumoniae subsp. pneumoniae</name>
    <dbReference type="NCBI Taxonomy" id="72407"/>
    <lineage>
        <taxon>Bacteria</taxon>
        <taxon>Pseudomonadati</taxon>
        <taxon>Pseudomonadota</taxon>
        <taxon>Gammaproteobacteria</taxon>
        <taxon>Enterobacterales</taxon>
        <taxon>Enterobacteriaceae</taxon>
        <taxon>Klebsiella/Raoultella group</taxon>
        <taxon>Klebsiella</taxon>
        <taxon>Klebsiella pneumoniae complex</taxon>
    </lineage>
</organism>
<protein>
    <submittedName>
        <fullName evidence="1">Putative cellulose synthase</fullName>
    </submittedName>
</protein>
<name>A0A377YZV9_KLEPN</name>
<dbReference type="Proteomes" id="UP000254020">
    <property type="component" value="Unassembled WGS sequence"/>
</dbReference>
<dbReference type="EMBL" id="UGMA01000005">
    <property type="protein sequence ID" value="STU56812.1"/>
    <property type="molecule type" value="Genomic_DNA"/>
</dbReference>
<proteinExistence type="predicted"/>
<reference evidence="1 2" key="1">
    <citation type="submission" date="2018-06" db="EMBL/GenBank/DDBJ databases">
        <authorList>
            <consortium name="Pathogen Informatics"/>
            <person name="Doyle S."/>
        </authorList>
    </citation>
    <scope>NUCLEOTIDE SEQUENCE [LARGE SCALE GENOMIC DNA]</scope>
    <source>
        <strain evidence="1 2">NCTC9504</strain>
    </source>
</reference>
<dbReference type="AlphaFoldDB" id="A0A377YZV9"/>
<gene>
    <name evidence="1" type="ORF">NCTC9504_00590</name>
</gene>
<evidence type="ECO:0000313" key="2">
    <source>
        <dbReference type="Proteomes" id="UP000254020"/>
    </source>
</evidence>
<sequence>MSAAYRPGASNSALYAAALFASENGAWQQAQTLLARIPGGSQTSDMRDLRQRVNYNLQLVTAENYLAQGNTIAASNTLRAMASTPPKAPADAGKLARLLAESGDLTAAVSLVRNNISSGVSGNAGDYADQIAVLNQAG</sequence>